<feature type="domain" description="Heterokaryon incompatibility" evidence="1">
    <location>
        <begin position="56"/>
        <end position="194"/>
    </location>
</feature>
<dbReference type="AlphaFoldDB" id="A0AAJ0BJD5"/>
<organism evidence="2 3">
    <name type="scientific">Echria macrotheca</name>
    <dbReference type="NCBI Taxonomy" id="438768"/>
    <lineage>
        <taxon>Eukaryota</taxon>
        <taxon>Fungi</taxon>
        <taxon>Dikarya</taxon>
        <taxon>Ascomycota</taxon>
        <taxon>Pezizomycotina</taxon>
        <taxon>Sordariomycetes</taxon>
        <taxon>Sordariomycetidae</taxon>
        <taxon>Sordariales</taxon>
        <taxon>Schizotheciaceae</taxon>
        <taxon>Echria</taxon>
    </lineage>
</organism>
<dbReference type="InterPro" id="IPR010730">
    <property type="entry name" value="HET"/>
</dbReference>
<dbReference type="Proteomes" id="UP001239445">
    <property type="component" value="Unassembled WGS sequence"/>
</dbReference>
<protein>
    <submittedName>
        <fullName evidence="2">Heterokaryon incompatibility protein-domain-containing protein</fullName>
    </submittedName>
</protein>
<evidence type="ECO:0000313" key="3">
    <source>
        <dbReference type="Proteomes" id="UP001239445"/>
    </source>
</evidence>
<evidence type="ECO:0000313" key="2">
    <source>
        <dbReference type="EMBL" id="KAK1759047.1"/>
    </source>
</evidence>
<reference evidence="2" key="1">
    <citation type="submission" date="2023-06" db="EMBL/GenBank/DDBJ databases">
        <title>Genome-scale phylogeny and comparative genomics of the fungal order Sordariales.</title>
        <authorList>
            <consortium name="Lawrence Berkeley National Laboratory"/>
            <person name="Hensen N."/>
            <person name="Bonometti L."/>
            <person name="Westerberg I."/>
            <person name="Brannstrom I.O."/>
            <person name="Guillou S."/>
            <person name="Cros-Aarteil S."/>
            <person name="Calhoun S."/>
            <person name="Haridas S."/>
            <person name="Kuo A."/>
            <person name="Mondo S."/>
            <person name="Pangilinan J."/>
            <person name="Riley R."/>
            <person name="Labutti K."/>
            <person name="Andreopoulos B."/>
            <person name="Lipzen A."/>
            <person name="Chen C."/>
            <person name="Yanf M."/>
            <person name="Daum C."/>
            <person name="Ng V."/>
            <person name="Clum A."/>
            <person name="Steindorff A."/>
            <person name="Ohm R."/>
            <person name="Martin F."/>
            <person name="Silar P."/>
            <person name="Natvig D."/>
            <person name="Lalanne C."/>
            <person name="Gautier V."/>
            <person name="Ament-Velasquez S.L."/>
            <person name="Kruys A."/>
            <person name="Hutchinson M.I."/>
            <person name="Powell A.J."/>
            <person name="Barry K."/>
            <person name="Miller A.N."/>
            <person name="Grigoriev I.V."/>
            <person name="Debuchy R."/>
            <person name="Gladieux P."/>
            <person name="Thoren M.H."/>
            <person name="Johannesson H."/>
        </authorList>
    </citation>
    <scope>NUCLEOTIDE SEQUENCE</scope>
    <source>
        <strain evidence="2">PSN4</strain>
    </source>
</reference>
<proteinExistence type="predicted"/>
<gene>
    <name evidence="2" type="ORF">QBC47DRAFT_370986</name>
</gene>
<comment type="caution">
    <text evidence="2">The sequence shown here is derived from an EMBL/GenBank/DDBJ whole genome shotgun (WGS) entry which is preliminary data.</text>
</comment>
<name>A0AAJ0BJD5_9PEZI</name>
<sequence length="459" mass="52650">MNISMADTPPPTKQDHYSYKPLETDDSIRFLVLHPGGRDDPIECSLYHNRITECQYRALSYEWGDEGDLGDVITVNNHPSPRAIQKNLEDVLREIRQEKEDVTLWIDAICINQNDATEKGHQVAMMGKVFREADGVIAWLGPAADNSEMAMDLIAGQESLQPRNNRREFSDNEVEALISIAYRSYWSRIWIMQEFFLAKDLEIRCGTKAVSFAAFRDYAEAMAKLNSQLHLAHWKRGPDSPPLLIHMVTRLAPQPSAPDSTLSSRFDGTLFEWIGRSYDCNSQAGNPRDYIYALLGLAEDCTYGDVVPDYDDRDETIRDALLKVIPICLKSMPAEYRRYSHRKSRARFLVKYARKMGFTLDSELQKDIARLMYINPEDVGLGEDIVDGEIDLQGKRVIYKRSFTAGEFTQMLRVRKMEDLLKLRDRPLSKMMFHEYLQSLPTFLDLDTLTKVDDPPAPT</sequence>
<dbReference type="EMBL" id="MU839828">
    <property type="protein sequence ID" value="KAK1759047.1"/>
    <property type="molecule type" value="Genomic_DNA"/>
</dbReference>
<dbReference type="InterPro" id="IPR052895">
    <property type="entry name" value="HetReg/Transcr_Mod"/>
</dbReference>
<evidence type="ECO:0000259" key="1">
    <source>
        <dbReference type="Pfam" id="PF06985"/>
    </source>
</evidence>
<dbReference type="PANTHER" id="PTHR24148">
    <property type="entry name" value="ANKYRIN REPEAT DOMAIN-CONTAINING PROTEIN 39 HOMOLOG-RELATED"/>
    <property type="match status" value="1"/>
</dbReference>
<dbReference type="PANTHER" id="PTHR24148:SF73">
    <property type="entry name" value="HET DOMAIN PROTEIN (AFU_ORTHOLOGUE AFUA_8G01020)"/>
    <property type="match status" value="1"/>
</dbReference>
<dbReference type="Pfam" id="PF06985">
    <property type="entry name" value="HET"/>
    <property type="match status" value="1"/>
</dbReference>
<accession>A0AAJ0BJD5</accession>
<keyword evidence="3" id="KW-1185">Reference proteome</keyword>